<proteinExistence type="predicted"/>
<feature type="transmembrane region" description="Helical" evidence="7">
    <location>
        <begin position="309"/>
        <end position="334"/>
    </location>
</feature>
<feature type="transmembrane region" description="Helical" evidence="7">
    <location>
        <begin position="166"/>
        <end position="189"/>
    </location>
</feature>
<sequence length="410" mass="42709">MSSTAALLTRNKDFRRLLIADLVLAGGDWFVLIPLVTLLPELTGSGFWGGLVLAADVGLIALLLPYTGTVADRLDRRKIMISANVVGICAVAALLLVRSAGTAWIAVAAVAVFGIAKAFHNPAATSALPNLVDEEDLPTANAIAGSVWGTMLVVGASLGGVMASLVGPYVCFLVTLACLIVAAAFTWGIRRPMQQPRPAGPAPHAFRALREALAYIGRRPRVAALVTVKSAVGLGNGVLVAFPLLSTQVYRVGEMGTGMLFAVRGAGAVIGPLLFRFVLKRPRWLLPGLAVSMGVYGLAYLGVSLTTLLVVALPLVLVAHLAGGANWVMSNFALQAEVPDALRGRVFATDMMIATLAVALSQLVAGLVVDSVEPQVVVAVSGAVTLVYGVVWRTVTTFVMARRDTAPLAS</sequence>
<dbReference type="CDD" id="cd06173">
    <property type="entry name" value="MFS_MefA_like"/>
    <property type="match status" value="1"/>
</dbReference>
<organism evidence="8 9">
    <name type="scientific">Virgisporangium aliadipatigenens</name>
    <dbReference type="NCBI Taxonomy" id="741659"/>
    <lineage>
        <taxon>Bacteria</taxon>
        <taxon>Bacillati</taxon>
        <taxon>Actinomycetota</taxon>
        <taxon>Actinomycetes</taxon>
        <taxon>Micromonosporales</taxon>
        <taxon>Micromonosporaceae</taxon>
        <taxon>Virgisporangium</taxon>
    </lineage>
</organism>
<dbReference type="InterPro" id="IPR036259">
    <property type="entry name" value="MFS_trans_sf"/>
</dbReference>
<evidence type="ECO:0000256" key="2">
    <source>
        <dbReference type="ARBA" id="ARBA00022448"/>
    </source>
</evidence>
<feature type="transmembrane region" description="Helical" evidence="7">
    <location>
        <begin position="140"/>
        <end position="160"/>
    </location>
</feature>
<feature type="transmembrane region" description="Helical" evidence="7">
    <location>
        <begin position="346"/>
        <end position="369"/>
    </location>
</feature>
<evidence type="ECO:0000256" key="7">
    <source>
        <dbReference type="SAM" id="Phobius"/>
    </source>
</evidence>
<keyword evidence="9" id="KW-1185">Reference proteome</keyword>
<dbReference type="AlphaFoldDB" id="A0A8J3YQS1"/>
<dbReference type="Proteomes" id="UP000619260">
    <property type="component" value="Unassembled WGS sequence"/>
</dbReference>
<accession>A0A8J3YQS1</accession>
<dbReference type="GO" id="GO:0022857">
    <property type="term" value="F:transmembrane transporter activity"/>
    <property type="evidence" value="ECO:0007669"/>
    <property type="project" value="InterPro"/>
</dbReference>
<name>A0A8J3YQS1_9ACTN</name>
<feature type="transmembrane region" description="Helical" evidence="7">
    <location>
        <begin position="375"/>
        <end position="395"/>
    </location>
</feature>
<protein>
    <submittedName>
        <fullName evidence="8">MFS transporter</fullName>
    </submittedName>
</protein>
<evidence type="ECO:0000256" key="4">
    <source>
        <dbReference type="ARBA" id="ARBA00022692"/>
    </source>
</evidence>
<feature type="transmembrane region" description="Helical" evidence="7">
    <location>
        <begin position="257"/>
        <end position="277"/>
    </location>
</feature>
<evidence type="ECO:0000313" key="8">
    <source>
        <dbReference type="EMBL" id="GIJ48872.1"/>
    </source>
</evidence>
<reference evidence="8" key="1">
    <citation type="submission" date="2021-01" db="EMBL/GenBank/DDBJ databases">
        <title>Whole genome shotgun sequence of Virgisporangium aliadipatigenens NBRC 105644.</title>
        <authorList>
            <person name="Komaki H."/>
            <person name="Tamura T."/>
        </authorList>
    </citation>
    <scope>NUCLEOTIDE SEQUENCE</scope>
    <source>
        <strain evidence="8">NBRC 105644</strain>
    </source>
</reference>
<dbReference type="PANTHER" id="PTHR43266">
    <property type="entry name" value="MACROLIDE-EFFLUX PROTEIN"/>
    <property type="match status" value="1"/>
</dbReference>
<feature type="transmembrane region" description="Helical" evidence="7">
    <location>
        <begin position="79"/>
        <end position="97"/>
    </location>
</feature>
<feature type="transmembrane region" description="Helical" evidence="7">
    <location>
        <begin position="103"/>
        <end position="119"/>
    </location>
</feature>
<dbReference type="GO" id="GO:0005886">
    <property type="term" value="C:plasma membrane"/>
    <property type="evidence" value="ECO:0007669"/>
    <property type="project" value="UniProtKB-SubCell"/>
</dbReference>
<dbReference type="InterPro" id="IPR011701">
    <property type="entry name" value="MFS"/>
</dbReference>
<evidence type="ECO:0000256" key="1">
    <source>
        <dbReference type="ARBA" id="ARBA00004651"/>
    </source>
</evidence>
<dbReference type="SUPFAM" id="SSF103473">
    <property type="entry name" value="MFS general substrate transporter"/>
    <property type="match status" value="1"/>
</dbReference>
<dbReference type="Pfam" id="PF07690">
    <property type="entry name" value="MFS_1"/>
    <property type="match status" value="1"/>
</dbReference>
<dbReference type="PANTHER" id="PTHR43266:SF2">
    <property type="entry name" value="MAJOR FACILITATOR SUPERFAMILY (MFS) PROFILE DOMAIN-CONTAINING PROTEIN"/>
    <property type="match status" value="1"/>
</dbReference>
<keyword evidence="6 7" id="KW-0472">Membrane</keyword>
<evidence type="ECO:0000313" key="9">
    <source>
        <dbReference type="Proteomes" id="UP000619260"/>
    </source>
</evidence>
<feature type="transmembrane region" description="Helical" evidence="7">
    <location>
        <begin position="222"/>
        <end position="245"/>
    </location>
</feature>
<dbReference type="RefSeq" id="WP_203902348.1">
    <property type="nucleotide sequence ID" value="NZ_BOPF01000023.1"/>
</dbReference>
<evidence type="ECO:0000256" key="5">
    <source>
        <dbReference type="ARBA" id="ARBA00022989"/>
    </source>
</evidence>
<feature type="transmembrane region" description="Helical" evidence="7">
    <location>
        <begin position="45"/>
        <end position="67"/>
    </location>
</feature>
<keyword evidence="5 7" id="KW-1133">Transmembrane helix</keyword>
<keyword evidence="4 7" id="KW-0812">Transmembrane</keyword>
<evidence type="ECO:0000256" key="3">
    <source>
        <dbReference type="ARBA" id="ARBA00022475"/>
    </source>
</evidence>
<comment type="subcellular location">
    <subcellularLocation>
        <location evidence="1">Cell membrane</location>
        <topology evidence="1">Multi-pass membrane protein</topology>
    </subcellularLocation>
</comment>
<evidence type="ECO:0000256" key="6">
    <source>
        <dbReference type="ARBA" id="ARBA00023136"/>
    </source>
</evidence>
<keyword evidence="2" id="KW-0813">Transport</keyword>
<dbReference type="EMBL" id="BOPF01000023">
    <property type="protein sequence ID" value="GIJ48872.1"/>
    <property type="molecule type" value="Genomic_DNA"/>
</dbReference>
<gene>
    <name evidence="8" type="ORF">Val02_57580</name>
</gene>
<comment type="caution">
    <text evidence="8">The sequence shown here is derived from an EMBL/GenBank/DDBJ whole genome shotgun (WGS) entry which is preliminary data.</text>
</comment>
<keyword evidence="3" id="KW-1003">Cell membrane</keyword>
<dbReference type="Gene3D" id="1.20.1250.20">
    <property type="entry name" value="MFS general substrate transporter like domains"/>
    <property type="match status" value="1"/>
</dbReference>
<feature type="transmembrane region" description="Helical" evidence="7">
    <location>
        <begin position="17"/>
        <end position="39"/>
    </location>
</feature>